<organism evidence="4 5">
    <name type="scientific">Frateuria flava</name>
    <dbReference type="NCBI Taxonomy" id="2821489"/>
    <lineage>
        <taxon>Bacteria</taxon>
        <taxon>Pseudomonadati</taxon>
        <taxon>Pseudomonadota</taxon>
        <taxon>Gammaproteobacteria</taxon>
        <taxon>Lysobacterales</taxon>
        <taxon>Rhodanobacteraceae</taxon>
        <taxon>Frateuria</taxon>
    </lineage>
</organism>
<comment type="caution">
    <text evidence="4">The sequence shown here is derived from an EMBL/GenBank/DDBJ whole genome shotgun (WGS) entry which is preliminary data.</text>
</comment>
<evidence type="ECO:0000313" key="4">
    <source>
        <dbReference type="EMBL" id="MBP1475387.1"/>
    </source>
</evidence>
<feature type="non-terminal residue" evidence="4">
    <location>
        <position position="1"/>
    </location>
</feature>
<evidence type="ECO:0008006" key="6">
    <source>
        <dbReference type="Google" id="ProtNLM"/>
    </source>
</evidence>
<reference evidence="4 5" key="1">
    <citation type="submission" date="2021-04" db="EMBL/GenBank/DDBJ databases">
        <authorList>
            <person name="Huq M.A."/>
        </authorList>
    </citation>
    <scope>NUCLEOTIDE SEQUENCE [LARGE SCALE GENOMIC DNA]</scope>
    <source>
        <strain evidence="4 5">MAH-13</strain>
    </source>
</reference>
<evidence type="ECO:0000256" key="2">
    <source>
        <dbReference type="ARBA" id="ARBA00022801"/>
    </source>
</evidence>
<accession>A0ABS4DQQ1</accession>
<gene>
    <name evidence="4" type="ORF">J7I44_13825</name>
</gene>
<keyword evidence="5" id="KW-1185">Reference proteome</keyword>
<evidence type="ECO:0000256" key="1">
    <source>
        <dbReference type="ARBA" id="ARBA00022729"/>
    </source>
</evidence>
<dbReference type="PANTHER" id="PTHR43037:SF5">
    <property type="entry name" value="FERULOYL ESTERASE"/>
    <property type="match status" value="1"/>
</dbReference>
<dbReference type="Proteomes" id="UP000823790">
    <property type="component" value="Unassembled WGS sequence"/>
</dbReference>
<dbReference type="Pfam" id="PF10503">
    <property type="entry name" value="Esterase_PHB"/>
    <property type="match status" value="1"/>
</dbReference>
<dbReference type="Gene3D" id="3.40.50.1820">
    <property type="entry name" value="alpha/beta hydrolase"/>
    <property type="match status" value="2"/>
</dbReference>
<protein>
    <recommendedName>
        <fullName evidence="6">Poly (3-hydroxybutyrate) depolymerase</fullName>
    </recommendedName>
</protein>
<dbReference type="PANTHER" id="PTHR43037">
    <property type="entry name" value="UNNAMED PRODUCT-RELATED"/>
    <property type="match status" value="1"/>
</dbReference>
<proteinExistence type="predicted"/>
<dbReference type="InterPro" id="IPR050955">
    <property type="entry name" value="Plant_Biomass_Hydrol_Est"/>
</dbReference>
<evidence type="ECO:0000313" key="5">
    <source>
        <dbReference type="Proteomes" id="UP000823790"/>
    </source>
</evidence>
<keyword evidence="1 3" id="KW-0732">Signal</keyword>
<feature type="chain" id="PRO_5045205771" description="Poly (3-hydroxybutyrate) depolymerase" evidence="3">
    <location>
        <begin position="34"/>
        <end position="354"/>
    </location>
</feature>
<feature type="signal peptide" evidence="3">
    <location>
        <begin position="1"/>
        <end position="33"/>
    </location>
</feature>
<dbReference type="InterPro" id="IPR010126">
    <property type="entry name" value="Esterase_phb"/>
</dbReference>
<dbReference type="EMBL" id="JAGJRS010000028">
    <property type="protein sequence ID" value="MBP1475387.1"/>
    <property type="molecule type" value="Genomic_DNA"/>
</dbReference>
<dbReference type="SUPFAM" id="SSF53474">
    <property type="entry name" value="alpha/beta-Hydrolases"/>
    <property type="match status" value="1"/>
</dbReference>
<dbReference type="InterPro" id="IPR029058">
    <property type="entry name" value="AB_hydrolase_fold"/>
</dbReference>
<keyword evidence="2" id="KW-0378">Hydrolase</keyword>
<name>A0ABS4DQQ1_9GAMM</name>
<sequence>PRALPQTTRAPEIDMRKTLGLLALLFASALAHAGDAPSLPTLKLDPARVAVAGLSSGAYMATQAQMAYPEIFHGAALVAGGPYGCAGGQLATALGSCMKGTPAPDVAALVARARKLSAEGRLGALAELAHARVYLLHGKKDAMVAPSVAEAGAQFYQTLRDDVPGLESMQVHDDGGRAFAHNLPVAGKGDDCGKSVSPFLGHCGFDAAGEIFAELFGKPARAVAAPRGELRTFDQDALRPGSKDAFLADQGYLYLPPACAGGKPCGLLVALHGCKQNAEAVSEAFVRDAGFNRWADAYDVVVLYPQARASFAPLNPQACWDWWGYSGADYDTRQGVQLRWLVDAVRALGLPEGR</sequence>
<evidence type="ECO:0000256" key="3">
    <source>
        <dbReference type="SAM" id="SignalP"/>
    </source>
</evidence>